<dbReference type="InterPro" id="IPR001128">
    <property type="entry name" value="Cyt_P450"/>
</dbReference>
<dbReference type="PANTHER" id="PTHR24300">
    <property type="entry name" value="CYTOCHROME P450 508A4-RELATED"/>
    <property type="match status" value="1"/>
</dbReference>
<protein>
    <submittedName>
        <fullName evidence="4">Uncharacterized protein</fullName>
    </submittedName>
</protein>
<proteinExistence type="inferred from homology"/>
<comment type="caution">
    <text evidence="4">The sequence shown here is derived from an EMBL/GenBank/DDBJ whole genome shotgun (WGS) entry which is preliminary data.</text>
</comment>
<evidence type="ECO:0000313" key="4">
    <source>
        <dbReference type="EMBL" id="CAG7650438.1"/>
    </source>
</evidence>
<dbReference type="GO" id="GO:0016705">
    <property type="term" value="F:oxidoreductase activity, acting on paired donors, with incorporation or reduction of molecular oxygen"/>
    <property type="evidence" value="ECO:0007669"/>
    <property type="project" value="InterPro"/>
</dbReference>
<comment type="similarity">
    <text evidence="1">Belongs to the cytochrome P450 family.</text>
</comment>
<feature type="non-terminal residue" evidence="4">
    <location>
        <position position="1"/>
    </location>
</feature>
<dbReference type="Proteomes" id="UP000708208">
    <property type="component" value="Unassembled WGS sequence"/>
</dbReference>
<keyword evidence="5" id="KW-1185">Reference proteome</keyword>
<dbReference type="GO" id="GO:0020037">
    <property type="term" value="F:heme binding"/>
    <property type="evidence" value="ECO:0007669"/>
    <property type="project" value="InterPro"/>
</dbReference>
<dbReference type="EMBL" id="CAJVCH010003825">
    <property type="protein sequence ID" value="CAG7650438.1"/>
    <property type="molecule type" value="Genomic_DNA"/>
</dbReference>
<reference evidence="4" key="1">
    <citation type="submission" date="2021-06" db="EMBL/GenBank/DDBJ databases">
        <authorList>
            <person name="Hodson N. C."/>
            <person name="Mongue J. A."/>
            <person name="Jaron S. K."/>
        </authorList>
    </citation>
    <scope>NUCLEOTIDE SEQUENCE</scope>
</reference>
<dbReference type="Pfam" id="PF00067">
    <property type="entry name" value="p450"/>
    <property type="match status" value="1"/>
</dbReference>
<dbReference type="GO" id="GO:0005506">
    <property type="term" value="F:iron ion binding"/>
    <property type="evidence" value="ECO:0007669"/>
    <property type="project" value="InterPro"/>
</dbReference>
<evidence type="ECO:0000256" key="2">
    <source>
        <dbReference type="ARBA" id="ARBA00022723"/>
    </source>
</evidence>
<dbReference type="GO" id="GO:0004497">
    <property type="term" value="F:monooxygenase activity"/>
    <property type="evidence" value="ECO:0007669"/>
    <property type="project" value="InterPro"/>
</dbReference>
<organism evidence="4 5">
    <name type="scientific">Allacma fusca</name>
    <dbReference type="NCBI Taxonomy" id="39272"/>
    <lineage>
        <taxon>Eukaryota</taxon>
        <taxon>Metazoa</taxon>
        <taxon>Ecdysozoa</taxon>
        <taxon>Arthropoda</taxon>
        <taxon>Hexapoda</taxon>
        <taxon>Collembola</taxon>
        <taxon>Symphypleona</taxon>
        <taxon>Sminthuridae</taxon>
        <taxon>Allacma</taxon>
    </lineage>
</organism>
<accession>A0A8J2NIQ4</accession>
<dbReference type="AlphaFoldDB" id="A0A8J2NIQ4"/>
<name>A0A8J2NIQ4_9HEXA</name>
<dbReference type="InterPro" id="IPR050182">
    <property type="entry name" value="Cytochrome_P450_fam2"/>
</dbReference>
<sequence>MRLVQRPVSEHQAEFSKEIQDNPRDFIDAYLVEINKTTDPNSSFHGSIGETSLSAVALDLFQAGSFTTSTTLAWAVLFLILHLDVQ</sequence>
<evidence type="ECO:0000313" key="5">
    <source>
        <dbReference type="Proteomes" id="UP000708208"/>
    </source>
</evidence>
<dbReference type="OrthoDB" id="1055148at2759"/>
<keyword evidence="2" id="KW-0479">Metal-binding</keyword>
<evidence type="ECO:0000256" key="1">
    <source>
        <dbReference type="ARBA" id="ARBA00010617"/>
    </source>
</evidence>
<gene>
    <name evidence="4" type="ORF">AFUS01_LOCUS722</name>
</gene>
<keyword evidence="3" id="KW-0408">Iron</keyword>
<evidence type="ECO:0000256" key="3">
    <source>
        <dbReference type="ARBA" id="ARBA00023004"/>
    </source>
</evidence>